<evidence type="ECO:0000313" key="8">
    <source>
        <dbReference type="Proteomes" id="UP001153069"/>
    </source>
</evidence>
<evidence type="ECO:0000313" key="7">
    <source>
        <dbReference type="EMBL" id="CAB9504878.1"/>
    </source>
</evidence>
<dbReference type="SUPFAM" id="SSF81321">
    <property type="entry name" value="Family A G protein-coupled receptor-like"/>
    <property type="match status" value="1"/>
</dbReference>
<evidence type="ECO:0000256" key="2">
    <source>
        <dbReference type="ARBA" id="ARBA00022692"/>
    </source>
</evidence>
<name>A0A9N8H7Q5_9STRA</name>
<sequence length="337" mass="37603">MSTSDAQARALAILPKTTGCISIIGSSIIAFSVLRDKQKLSKSYHRLLLGMSLVDVLVSFWEALSTWPMPTDSEAMFASGNFSTCVMQGFFIQFYVVSSFYSVSLAIYYTVVLRYNWSEDQVKKLEPYLHSIPLLWGFATGIIGISLKLYNPAGLWCWISPFPGGCSGDECIRGINGNTYRWAFFYGPLWANIAFVTIAMALVWVNVRKGASPTNNSDSASMNGSRHSTTKQQKTQLLKNDTGALERDQLAKKIKRDVAFQGFLYSGSFYVTWIWLTAVRFLQLIGEPVPYQLLAAAAFFAPLQGFFNALIYLSPKFMAVKKANPDAGLLRWIRDAI</sequence>
<feature type="region of interest" description="Disordered" evidence="5">
    <location>
        <begin position="213"/>
        <end position="235"/>
    </location>
</feature>
<dbReference type="PANTHER" id="PTHR23112">
    <property type="entry name" value="G PROTEIN-COUPLED RECEPTOR 157-RELATED"/>
    <property type="match status" value="1"/>
</dbReference>
<evidence type="ECO:0000256" key="6">
    <source>
        <dbReference type="SAM" id="Phobius"/>
    </source>
</evidence>
<dbReference type="GO" id="GO:0005886">
    <property type="term" value="C:plasma membrane"/>
    <property type="evidence" value="ECO:0007669"/>
    <property type="project" value="TreeGrafter"/>
</dbReference>
<reference evidence="7" key="1">
    <citation type="submission" date="2020-06" db="EMBL/GenBank/DDBJ databases">
        <authorList>
            <consortium name="Plant Systems Biology data submission"/>
        </authorList>
    </citation>
    <scope>NUCLEOTIDE SEQUENCE</scope>
    <source>
        <strain evidence="7">D6</strain>
    </source>
</reference>
<dbReference type="GO" id="GO:0004930">
    <property type="term" value="F:G protein-coupled receptor activity"/>
    <property type="evidence" value="ECO:0007669"/>
    <property type="project" value="TreeGrafter"/>
</dbReference>
<dbReference type="PANTHER" id="PTHR23112:SF0">
    <property type="entry name" value="TRANSMEMBRANE PROTEIN 116"/>
    <property type="match status" value="1"/>
</dbReference>
<accession>A0A9N8H7Q5</accession>
<evidence type="ECO:0000256" key="4">
    <source>
        <dbReference type="ARBA" id="ARBA00023136"/>
    </source>
</evidence>
<keyword evidence="2 6" id="KW-0812">Transmembrane</keyword>
<comment type="subcellular location">
    <subcellularLocation>
        <location evidence="1">Membrane</location>
        <topology evidence="1">Multi-pass membrane protein</topology>
    </subcellularLocation>
</comment>
<dbReference type="OrthoDB" id="18453at2759"/>
<gene>
    <name evidence="7" type="ORF">SEMRO_212_G088080.1</name>
</gene>
<dbReference type="GO" id="GO:0007189">
    <property type="term" value="P:adenylate cyclase-activating G protein-coupled receptor signaling pathway"/>
    <property type="evidence" value="ECO:0007669"/>
    <property type="project" value="TreeGrafter"/>
</dbReference>
<keyword evidence="3 6" id="KW-1133">Transmembrane helix</keyword>
<feature type="transmembrane region" description="Helical" evidence="6">
    <location>
        <begin position="189"/>
        <end position="207"/>
    </location>
</feature>
<evidence type="ECO:0000256" key="5">
    <source>
        <dbReference type="SAM" id="MobiDB-lite"/>
    </source>
</evidence>
<dbReference type="Gene3D" id="1.20.1070.10">
    <property type="entry name" value="Rhodopsin 7-helix transmembrane proteins"/>
    <property type="match status" value="1"/>
</dbReference>
<feature type="transmembrane region" description="Helical" evidence="6">
    <location>
        <begin position="46"/>
        <end position="70"/>
    </location>
</feature>
<feature type="transmembrane region" description="Helical" evidence="6">
    <location>
        <begin position="12"/>
        <end position="34"/>
    </location>
</feature>
<proteinExistence type="predicted"/>
<organism evidence="7 8">
    <name type="scientific">Seminavis robusta</name>
    <dbReference type="NCBI Taxonomy" id="568900"/>
    <lineage>
        <taxon>Eukaryota</taxon>
        <taxon>Sar</taxon>
        <taxon>Stramenopiles</taxon>
        <taxon>Ochrophyta</taxon>
        <taxon>Bacillariophyta</taxon>
        <taxon>Bacillariophyceae</taxon>
        <taxon>Bacillariophycidae</taxon>
        <taxon>Naviculales</taxon>
        <taxon>Naviculaceae</taxon>
        <taxon>Seminavis</taxon>
    </lineage>
</organism>
<dbReference type="EMBL" id="CAICTM010000211">
    <property type="protein sequence ID" value="CAB9504878.1"/>
    <property type="molecule type" value="Genomic_DNA"/>
</dbReference>
<protein>
    <recommendedName>
        <fullName evidence="9">G-protein coupled receptors family 2 profile 2 domain-containing protein</fullName>
    </recommendedName>
</protein>
<feature type="transmembrane region" description="Helical" evidence="6">
    <location>
        <begin position="291"/>
        <end position="313"/>
    </location>
</feature>
<feature type="transmembrane region" description="Helical" evidence="6">
    <location>
        <begin position="262"/>
        <end position="285"/>
    </location>
</feature>
<feature type="transmembrane region" description="Helical" evidence="6">
    <location>
        <begin position="90"/>
        <end position="111"/>
    </location>
</feature>
<evidence type="ECO:0008006" key="9">
    <source>
        <dbReference type="Google" id="ProtNLM"/>
    </source>
</evidence>
<keyword evidence="8" id="KW-1185">Reference proteome</keyword>
<evidence type="ECO:0000256" key="1">
    <source>
        <dbReference type="ARBA" id="ARBA00004141"/>
    </source>
</evidence>
<dbReference type="AlphaFoldDB" id="A0A9N8H7Q5"/>
<evidence type="ECO:0000256" key="3">
    <source>
        <dbReference type="ARBA" id="ARBA00022989"/>
    </source>
</evidence>
<feature type="transmembrane region" description="Helical" evidence="6">
    <location>
        <begin position="132"/>
        <end position="150"/>
    </location>
</feature>
<keyword evidence="4 6" id="KW-0472">Membrane</keyword>
<dbReference type="Proteomes" id="UP001153069">
    <property type="component" value="Unassembled WGS sequence"/>
</dbReference>
<comment type="caution">
    <text evidence="7">The sequence shown here is derived from an EMBL/GenBank/DDBJ whole genome shotgun (WGS) entry which is preliminary data.</text>
</comment>